<keyword evidence="12" id="KW-1185">Reference proteome</keyword>
<dbReference type="FunFam" id="1.10.1040.10:FF:000006">
    <property type="entry name" value="3-hydroxyisobutyrate dehydrogenase"/>
    <property type="match status" value="1"/>
</dbReference>
<dbReference type="InterPro" id="IPR036291">
    <property type="entry name" value="NAD(P)-bd_dom_sf"/>
</dbReference>
<reference evidence="11 12" key="1">
    <citation type="submission" date="2019-06" db="EMBL/GenBank/DDBJ databases">
        <title>Draft genome sequence of the filamentous fungus Phialemoniopsis curvata isolated from diesel fuel.</title>
        <authorList>
            <person name="Varaljay V.A."/>
            <person name="Lyon W.J."/>
            <person name="Crouch A.L."/>
            <person name="Drake C.E."/>
            <person name="Hollomon J.M."/>
            <person name="Nadeau L.J."/>
            <person name="Nunn H.S."/>
            <person name="Stevenson B.S."/>
            <person name="Bojanowski C.L."/>
            <person name="Crookes-Goodson W.J."/>
        </authorList>
    </citation>
    <scope>NUCLEOTIDE SEQUENCE [LARGE SCALE GENOMIC DNA]</scope>
    <source>
        <strain evidence="11 12">D216</strain>
    </source>
</reference>
<dbReference type="PANTHER" id="PTHR22981:SF81">
    <property type="entry name" value="DEHYDROGENASE, PUTATIVE-RELATED"/>
    <property type="match status" value="1"/>
</dbReference>
<gene>
    <name evidence="11" type="ORF">E0L32_006980</name>
</gene>
<dbReference type="InterPro" id="IPR015815">
    <property type="entry name" value="HIBADH-related"/>
</dbReference>
<dbReference type="InterPro" id="IPR008927">
    <property type="entry name" value="6-PGluconate_DH-like_C_sf"/>
</dbReference>
<dbReference type="SUPFAM" id="SSF51735">
    <property type="entry name" value="NAD(P)-binding Rossmann-fold domains"/>
    <property type="match status" value="1"/>
</dbReference>
<dbReference type="PANTHER" id="PTHR22981">
    <property type="entry name" value="3-HYDROXYISOBUTYRATE DEHYDROGENASE-RELATED"/>
    <property type="match status" value="1"/>
</dbReference>
<evidence type="ECO:0000256" key="2">
    <source>
        <dbReference type="ARBA" id="ARBA00006013"/>
    </source>
</evidence>
<feature type="domain" description="3-hydroxyisobutyrate dehydrogenase-like NAD-binding" evidence="10">
    <location>
        <begin position="180"/>
        <end position="291"/>
    </location>
</feature>
<dbReference type="GO" id="GO:0051287">
    <property type="term" value="F:NAD binding"/>
    <property type="evidence" value="ECO:0007669"/>
    <property type="project" value="InterPro"/>
</dbReference>
<dbReference type="InterPro" id="IPR029154">
    <property type="entry name" value="HIBADH-like_NADP-bd"/>
</dbReference>
<dbReference type="RefSeq" id="XP_030994044.1">
    <property type="nucleotide sequence ID" value="XM_031141672.1"/>
</dbReference>
<evidence type="ECO:0000313" key="12">
    <source>
        <dbReference type="Proteomes" id="UP000319257"/>
    </source>
</evidence>
<dbReference type="InterPro" id="IPR006115">
    <property type="entry name" value="6PGDH_NADP-bd"/>
</dbReference>
<dbReference type="InterPro" id="IPR013328">
    <property type="entry name" value="6PGD_dom2"/>
</dbReference>
<dbReference type="PIRSF" id="PIRSF000103">
    <property type="entry name" value="HIBADH"/>
    <property type="match status" value="1"/>
</dbReference>
<dbReference type="GO" id="GO:0005739">
    <property type="term" value="C:mitochondrion"/>
    <property type="evidence" value="ECO:0007669"/>
    <property type="project" value="TreeGrafter"/>
</dbReference>
<dbReference type="Gene3D" id="1.10.1040.10">
    <property type="entry name" value="N-(1-d-carboxylethyl)-l-norvaline Dehydrogenase, domain 2"/>
    <property type="match status" value="1"/>
</dbReference>
<dbReference type="SUPFAM" id="SSF48179">
    <property type="entry name" value="6-phosphogluconate dehydrogenase C-terminal domain-like"/>
    <property type="match status" value="1"/>
</dbReference>
<accession>A0A507AXG4</accession>
<evidence type="ECO:0000256" key="5">
    <source>
        <dbReference type="ARBA" id="ARBA00023002"/>
    </source>
</evidence>
<evidence type="ECO:0000256" key="6">
    <source>
        <dbReference type="ARBA" id="ARBA00023027"/>
    </source>
</evidence>
<dbReference type="EC" id="1.1.1.31" evidence="3"/>
<name>A0A507AXG4_9PEZI</name>
<dbReference type="AlphaFoldDB" id="A0A507AXG4"/>
<evidence type="ECO:0000256" key="4">
    <source>
        <dbReference type="ARBA" id="ARBA00022456"/>
    </source>
</evidence>
<protein>
    <recommendedName>
        <fullName evidence="3">3-hydroxyisobutyrate dehydrogenase</fullName>
        <ecNumber evidence="3">1.1.1.31</ecNumber>
    </recommendedName>
</protein>
<keyword evidence="6" id="KW-0520">NAD</keyword>
<dbReference type="OrthoDB" id="21615at2759"/>
<keyword evidence="4" id="KW-0101">Branched-chain amino acid catabolism</keyword>
<dbReference type="GO" id="GO:0008442">
    <property type="term" value="F:3-hydroxyisobutyrate dehydrogenase activity"/>
    <property type="evidence" value="ECO:0007669"/>
    <property type="project" value="UniProtKB-EC"/>
</dbReference>
<dbReference type="Pfam" id="PF03446">
    <property type="entry name" value="NAD_binding_2"/>
    <property type="match status" value="1"/>
</dbReference>
<feature type="domain" description="6-phosphogluconate dehydrogenase NADP-binding" evidence="9">
    <location>
        <begin position="5"/>
        <end position="175"/>
    </location>
</feature>
<keyword evidence="5" id="KW-0560">Oxidoreductase</keyword>
<evidence type="ECO:0000313" key="11">
    <source>
        <dbReference type="EMBL" id="TPX12333.1"/>
    </source>
</evidence>
<dbReference type="Proteomes" id="UP000319257">
    <property type="component" value="Unassembled WGS sequence"/>
</dbReference>
<dbReference type="Gene3D" id="3.40.50.720">
    <property type="entry name" value="NAD(P)-binding Rossmann-like Domain"/>
    <property type="match status" value="1"/>
</dbReference>
<dbReference type="InParanoid" id="A0A507AXG4"/>
<evidence type="ECO:0000256" key="3">
    <source>
        <dbReference type="ARBA" id="ARBA00012991"/>
    </source>
</evidence>
<evidence type="ECO:0000256" key="8">
    <source>
        <dbReference type="PIRSR" id="PIRSR000103-1"/>
    </source>
</evidence>
<sequence>MSYQSIGFIGVGAMGKEMVVNLAEKLPRHIPIYINDVNKSATRELAASYSNSIIACDTAHEVAANSDVVLTMLPEGRHVRSVYLDSHGSISSASLCGKILIECSTIDTATNHEVRSTLQQLEPTASFYDAPVSGGVLGARKATLGIFLGCDEKDPNFETLKAVLSMLGNNVIACGGPSLGLVAKLANNYLSGTIAIATSEAMNMGMLGGMNAHVLAQVIHAGSGRNHIADNFNPVPGICPEAPSSHGYEGGFKVELMKKDIGLAASMAERVGARLVLGKSCLETYQNASQDPRCQGLDSRVVYRYLGGQEDWE</sequence>
<evidence type="ECO:0000256" key="7">
    <source>
        <dbReference type="ARBA" id="ARBA00049197"/>
    </source>
</evidence>
<dbReference type="GO" id="GO:0050661">
    <property type="term" value="F:NADP binding"/>
    <property type="evidence" value="ECO:0007669"/>
    <property type="project" value="InterPro"/>
</dbReference>
<dbReference type="Pfam" id="PF14833">
    <property type="entry name" value="NAD_binding_11"/>
    <property type="match status" value="1"/>
</dbReference>
<comment type="catalytic activity">
    <reaction evidence="7">
        <text>3-hydroxy-2-methylpropanoate + NAD(+) = 2-methyl-3-oxopropanoate + NADH + H(+)</text>
        <dbReference type="Rhea" id="RHEA:17681"/>
        <dbReference type="ChEBI" id="CHEBI:11805"/>
        <dbReference type="ChEBI" id="CHEBI:15378"/>
        <dbReference type="ChEBI" id="CHEBI:57540"/>
        <dbReference type="ChEBI" id="CHEBI:57700"/>
        <dbReference type="ChEBI" id="CHEBI:57945"/>
        <dbReference type="EC" id="1.1.1.31"/>
    </reaction>
</comment>
<evidence type="ECO:0000259" key="9">
    <source>
        <dbReference type="Pfam" id="PF03446"/>
    </source>
</evidence>
<evidence type="ECO:0000256" key="1">
    <source>
        <dbReference type="ARBA" id="ARBA00005109"/>
    </source>
</evidence>
<comment type="similarity">
    <text evidence="2">Belongs to the HIBADH-related family. 3-hydroxyisobutyrate dehydrogenase subfamily.</text>
</comment>
<dbReference type="STRING" id="1093900.A0A507AXG4"/>
<organism evidence="11 12">
    <name type="scientific">Thyridium curvatum</name>
    <dbReference type="NCBI Taxonomy" id="1093900"/>
    <lineage>
        <taxon>Eukaryota</taxon>
        <taxon>Fungi</taxon>
        <taxon>Dikarya</taxon>
        <taxon>Ascomycota</taxon>
        <taxon>Pezizomycotina</taxon>
        <taxon>Sordariomycetes</taxon>
        <taxon>Sordariomycetidae</taxon>
        <taxon>Thyridiales</taxon>
        <taxon>Thyridiaceae</taxon>
        <taxon>Thyridium</taxon>
    </lineage>
</organism>
<comment type="caution">
    <text evidence="11">The sequence shown here is derived from an EMBL/GenBank/DDBJ whole genome shotgun (WGS) entry which is preliminary data.</text>
</comment>
<dbReference type="EMBL" id="SKBQ01000041">
    <property type="protein sequence ID" value="TPX12333.1"/>
    <property type="molecule type" value="Genomic_DNA"/>
</dbReference>
<evidence type="ECO:0000259" key="10">
    <source>
        <dbReference type="Pfam" id="PF14833"/>
    </source>
</evidence>
<feature type="active site" evidence="8">
    <location>
        <position position="184"/>
    </location>
</feature>
<dbReference type="GeneID" id="41974427"/>
<dbReference type="GO" id="GO:0006574">
    <property type="term" value="P:L-valine catabolic process"/>
    <property type="evidence" value="ECO:0007669"/>
    <property type="project" value="TreeGrafter"/>
</dbReference>
<comment type="pathway">
    <text evidence="1">Amino-acid degradation; L-valine degradation.</text>
</comment>
<proteinExistence type="inferred from homology"/>